<dbReference type="EMBL" id="GBRH01189774">
    <property type="protein sequence ID" value="JAE08122.1"/>
    <property type="molecule type" value="Transcribed_RNA"/>
</dbReference>
<name>A0A0A9F736_ARUDO</name>
<organism evidence="1">
    <name type="scientific">Arundo donax</name>
    <name type="common">Giant reed</name>
    <name type="synonym">Donax arundinaceus</name>
    <dbReference type="NCBI Taxonomy" id="35708"/>
    <lineage>
        <taxon>Eukaryota</taxon>
        <taxon>Viridiplantae</taxon>
        <taxon>Streptophyta</taxon>
        <taxon>Embryophyta</taxon>
        <taxon>Tracheophyta</taxon>
        <taxon>Spermatophyta</taxon>
        <taxon>Magnoliopsida</taxon>
        <taxon>Liliopsida</taxon>
        <taxon>Poales</taxon>
        <taxon>Poaceae</taxon>
        <taxon>PACMAD clade</taxon>
        <taxon>Arundinoideae</taxon>
        <taxon>Arundineae</taxon>
        <taxon>Arundo</taxon>
    </lineage>
</organism>
<protein>
    <submittedName>
        <fullName evidence="1">Uncharacterized protein</fullName>
    </submittedName>
</protein>
<proteinExistence type="predicted"/>
<accession>A0A0A9F736</accession>
<dbReference type="AlphaFoldDB" id="A0A0A9F736"/>
<reference evidence="1" key="2">
    <citation type="journal article" date="2015" name="Data Brief">
        <title>Shoot transcriptome of the giant reed, Arundo donax.</title>
        <authorList>
            <person name="Barrero R.A."/>
            <person name="Guerrero F.D."/>
            <person name="Moolhuijzen P."/>
            <person name="Goolsby J.A."/>
            <person name="Tidwell J."/>
            <person name="Bellgard S.E."/>
            <person name="Bellgard M.I."/>
        </authorList>
    </citation>
    <scope>NUCLEOTIDE SEQUENCE</scope>
    <source>
        <tissue evidence="1">Shoot tissue taken approximately 20 cm above the soil surface</tissue>
    </source>
</reference>
<sequence length="44" mass="4878">MRYYIQVCPFGLTKSEDTETNQIRSCSKLSANLSLTAVPESTPP</sequence>
<reference evidence="1" key="1">
    <citation type="submission" date="2014-09" db="EMBL/GenBank/DDBJ databases">
        <authorList>
            <person name="Magalhaes I.L.F."/>
            <person name="Oliveira U."/>
            <person name="Santos F.R."/>
            <person name="Vidigal T.H.D.A."/>
            <person name="Brescovit A.D."/>
            <person name="Santos A.J."/>
        </authorList>
    </citation>
    <scope>NUCLEOTIDE SEQUENCE</scope>
    <source>
        <tissue evidence="1">Shoot tissue taken approximately 20 cm above the soil surface</tissue>
    </source>
</reference>
<evidence type="ECO:0000313" key="1">
    <source>
        <dbReference type="EMBL" id="JAE08122.1"/>
    </source>
</evidence>